<evidence type="ECO:0000256" key="1">
    <source>
        <dbReference type="SAM" id="MobiDB-lite"/>
    </source>
</evidence>
<evidence type="ECO:0000256" key="2">
    <source>
        <dbReference type="SAM" id="SignalP"/>
    </source>
</evidence>
<dbReference type="RefSeq" id="XP_003651942.1">
    <property type="nucleotide sequence ID" value="XM_003651894.1"/>
</dbReference>
<dbReference type="AlphaFoldDB" id="G2R0E1"/>
<feature type="compositionally biased region" description="Polar residues" evidence="1">
    <location>
        <begin position="187"/>
        <end position="199"/>
    </location>
</feature>
<keyword evidence="2" id="KW-0732">Signal</keyword>
<dbReference type="KEGG" id="ttt:THITE_111374"/>
<proteinExistence type="predicted"/>
<organism evidence="3 4">
    <name type="scientific">Thermothielavioides terrestris (strain ATCC 38088 / NRRL 8126)</name>
    <name type="common">Thielavia terrestris</name>
    <dbReference type="NCBI Taxonomy" id="578455"/>
    <lineage>
        <taxon>Eukaryota</taxon>
        <taxon>Fungi</taxon>
        <taxon>Dikarya</taxon>
        <taxon>Ascomycota</taxon>
        <taxon>Pezizomycotina</taxon>
        <taxon>Sordariomycetes</taxon>
        <taxon>Sordariomycetidae</taxon>
        <taxon>Sordariales</taxon>
        <taxon>Chaetomiaceae</taxon>
        <taxon>Thermothielavioides</taxon>
        <taxon>Thermothielavioides terrestris</taxon>
    </lineage>
</organism>
<reference evidence="3 4" key="1">
    <citation type="journal article" date="2011" name="Nat. Biotechnol.">
        <title>Comparative genomic analysis of the thermophilic biomass-degrading fungi Myceliophthora thermophila and Thielavia terrestris.</title>
        <authorList>
            <person name="Berka R.M."/>
            <person name="Grigoriev I.V."/>
            <person name="Otillar R."/>
            <person name="Salamov A."/>
            <person name="Grimwood J."/>
            <person name="Reid I."/>
            <person name="Ishmael N."/>
            <person name="John T."/>
            <person name="Darmond C."/>
            <person name="Moisan M.-C."/>
            <person name="Henrissat B."/>
            <person name="Coutinho P.M."/>
            <person name="Lombard V."/>
            <person name="Natvig D.O."/>
            <person name="Lindquist E."/>
            <person name="Schmutz J."/>
            <person name="Lucas S."/>
            <person name="Harris P."/>
            <person name="Powlowski J."/>
            <person name="Bellemare A."/>
            <person name="Taylor D."/>
            <person name="Butler G."/>
            <person name="de Vries R.P."/>
            <person name="Allijn I.E."/>
            <person name="van den Brink J."/>
            <person name="Ushinsky S."/>
            <person name="Storms R."/>
            <person name="Powell A.J."/>
            <person name="Paulsen I.T."/>
            <person name="Elbourne L.D.H."/>
            <person name="Baker S.E."/>
            <person name="Magnuson J."/>
            <person name="LaBoissiere S."/>
            <person name="Clutterbuck A.J."/>
            <person name="Martinez D."/>
            <person name="Wogulis M."/>
            <person name="de Leon A.L."/>
            <person name="Rey M.W."/>
            <person name="Tsang A."/>
        </authorList>
    </citation>
    <scope>NUCLEOTIDE SEQUENCE [LARGE SCALE GENOMIC DNA]</scope>
    <source>
        <strain evidence="4">ATCC 38088 / NRRL 8126</strain>
    </source>
</reference>
<name>G2R0E1_THETT</name>
<evidence type="ECO:0000313" key="3">
    <source>
        <dbReference type="EMBL" id="AEO65606.1"/>
    </source>
</evidence>
<feature type="region of interest" description="Disordered" evidence="1">
    <location>
        <begin position="85"/>
        <end position="105"/>
    </location>
</feature>
<gene>
    <name evidence="3" type="ORF">THITE_111374</name>
</gene>
<feature type="region of interest" description="Disordered" evidence="1">
    <location>
        <begin position="180"/>
        <end position="199"/>
    </location>
</feature>
<feature type="signal peptide" evidence="2">
    <location>
        <begin position="1"/>
        <end position="22"/>
    </location>
</feature>
<feature type="region of interest" description="Disordered" evidence="1">
    <location>
        <begin position="24"/>
        <end position="46"/>
    </location>
</feature>
<evidence type="ECO:0000313" key="4">
    <source>
        <dbReference type="Proteomes" id="UP000008181"/>
    </source>
</evidence>
<dbReference type="GeneID" id="11517284"/>
<accession>G2R0E1</accession>
<feature type="compositionally biased region" description="Basic residues" evidence="1">
    <location>
        <begin position="90"/>
        <end position="99"/>
    </location>
</feature>
<sequence length="199" mass="21784">MERPTQTLVFLLQSSMLPALKAAHTNHPQHPNGILASRGGAGHHHDELLRLPEPETAPVDWLPRLHGDVSSALRKPRSVLERSPWTLSQRRSRMTKARRLTSPTINQSSRKELFSARASFGNKDTSCTPDKPSAPILRAQLGHGTGGKQGAVAALLESRAPQQRPMSPGRIQAFQPPVRVLHPPTHAPQSQPSISWGYG</sequence>
<evidence type="ECO:0008006" key="5">
    <source>
        <dbReference type="Google" id="ProtNLM"/>
    </source>
</evidence>
<feature type="chain" id="PRO_5003436124" description="Secreted protein" evidence="2">
    <location>
        <begin position="23"/>
        <end position="199"/>
    </location>
</feature>
<protein>
    <recommendedName>
        <fullName evidence="5">Secreted protein</fullName>
    </recommendedName>
</protein>
<dbReference type="EMBL" id="CP003010">
    <property type="protein sequence ID" value="AEO65606.1"/>
    <property type="molecule type" value="Genomic_DNA"/>
</dbReference>
<keyword evidence="4" id="KW-1185">Reference proteome</keyword>
<dbReference type="HOGENOM" id="CLU_1373047_0_0_1"/>
<dbReference type="Proteomes" id="UP000008181">
    <property type="component" value="Chromosome 2"/>
</dbReference>